<dbReference type="Pfam" id="PF00941">
    <property type="entry name" value="FAD_binding_5"/>
    <property type="match status" value="1"/>
</dbReference>
<dbReference type="InterPro" id="IPR036318">
    <property type="entry name" value="FAD-bd_PCMH-like_sf"/>
</dbReference>
<gene>
    <name evidence="2" type="ORF">P5G59_08735</name>
</gene>
<dbReference type="InterPro" id="IPR051312">
    <property type="entry name" value="Diverse_Substr_Oxidored"/>
</dbReference>
<organism evidence="2 3">
    <name type="scientific">Leifsonia virtsii</name>
    <dbReference type="NCBI Taxonomy" id="3035915"/>
    <lineage>
        <taxon>Bacteria</taxon>
        <taxon>Bacillati</taxon>
        <taxon>Actinomycetota</taxon>
        <taxon>Actinomycetes</taxon>
        <taxon>Micrococcales</taxon>
        <taxon>Microbacteriaceae</taxon>
        <taxon>Leifsonia</taxon>
    </lineage>
</organism>
<evidence type="ECO:0000313" key="3">
    <source>
        <dbReference type="Proteomes" id="UP001174210"/>
    </source>
</evidence>
<dbReference type="PANTHER" id="PTHR42659:SF9">
    <property type="entry name" value="XANTHINE DEHYDROGENASE FAD-BINDING SUBUNIT XDHB-RELATED"/>
    <property type="match status" value="1"/>
</dbReference>
<dbReference type="Gene3D" id="3.30.465.10">
    <property type="match status" value="1"/>
</dbReference>
<sequence>MDINTVDSFRRPTRPAELRLAEGETFLAGGSWLFSEPQPDVTGLVDLTALAWPAVESSAAGLRLAATCTLAELAALHDTGWTAEPLFRESCRALLGSFKVWNVATVGGNLCLALAAAPMAALTVALDASLEVWGPDGTVRTLDALDLIVGPGRTVLDHGDLLRAIDLPALALTGETASRKASLRPLGRSAAFVVGRRDADGRFTVVVTAATPHPYRFRFDGIPTAPELRATLDTIPEWYDDPHGSPDWRRAITLRLAEELRTELAEREGAR</sequence>
<dbReference type="PROSITE" id="PS51387">
    <property type="entry name" value="FAD_PCMH"/>
    <property type="match status" value="1"/>
</dbReference>
<keyword evidence="3" id="KW-1185">Reference proteome</keyword>
<protein>
    <submittedName>
        <fullName evidence="2">FAD binding domain-containing protein</fullName>
    </submittedName>
</protein>
<dbReference type="EMBL" id="JAROCB010000002">
    <property type="protein sequence ID" value="MDN4597222.1"/>
    <property type="molecule type" value="Genomic_DNA"/>
</dbReference>
<accession>A0ABT8IWN4</accession>
<dbReference type="InterPro" id="IPR016169">
    <property type="entry name" value="FAD-bd_PCMH_sub2"/>
</dbReference>
<proteinExistence type="predicted"/>
<name>A0ABT8IWN4_9MICO</name>
<reference evidence="2" key="1">
    <citation type="submission" date="2023-03" db="EMBL/GenBank/DDBJ databases">
        <title>MT1 and MT2 Draft Genomes of Novel Species.</title>
        <authorList>
            <person name="Venkateswaran K."/>
        </authorList>
    </citation>
    <scope>NUCLEOTIDE SEQUENCE</scope>
    <source>
        <strain evidence="2">F6_8S_P_1A</strain>
    </source>
</reference>
<dbReference type="SUPFAM" id="SSF56176">
    <property type="entry name" value="FAD-binding/transporter-associated domain-like"/>
    <property type="match status" value="1"/>
</dbReference>
<feature type="domain" description="FAD-binding PCMH-type" evidence="1">
    <location>
        <begin position="1"/>
        <end position="172"/>
    </location>
</feature>
<evidence type="ECO:0000259" key="1">
    <source>
        <dbReference type="PROSITE" id="PS51387"/>
    </source>
</evidence>
<comment type="caution">
    <text evidence="2">The sequence shown here is derived from an EMBL/GenBank/DDBJ whole genome shotgun (WGS) entry which is preliminary data.</text>
</comment>
<dbReference type="PANTHER" id="PTHR42659">
    <property type="entry name" value="XANTHINE DEHYDROGENASE SUBUNIT C-RELATED"/>
    <property type="match status" value="1"/>
</dbReference>
<evidence type="ECO:0000313" key="2">
    <source>
        <dbReference type="EMBL" id="MDN4597222.1"/>
    </source>
</evidence>
<dbReference type="InterPro" id="IPR002346">
    <property type="entry name" value="Mopterin_DH_FAD-bd"/>
</dbReference>
<dbReference type="Proteomes" id="UP001174210">
    <property type="component" value="Unassembled WGS sequence"/>
</dbReference>
<dbReference type="RefSeq" id="WP_301218013.1">
    <property type="nucleotide sequence ID" value="NZ_JAROCB010000002.1"/>
</dbReference>
<dbReference type="InterPro" id="IPR016166">
    <property type="entry name" value="FAD-bd_PCMH"/>
</dbReference>